<dbReference type="AlphaFoldDB" id="A0A381NXL0"/>
<feature type="transmembrane region" description="Helical" evidence="2">
    <location>
        <begin position="26"/>
        <end position="55"/>
    </location>
</feature>
<keyword evidence="2" id="KW-1133">Transmembrane helix</keyword>
<feature type="transmembrane region" description="Helical" evidence="2">
    <location>
        <begin position="168"/>
        <end position="191"/>
    </location>
</feature>
<feature type="region of interest" description="Disordered" evidence="1">
    <location>
        <begin position="357"/>
        <end position="402"/>
    </location>
</feature>
<feature type="transmembrane region" description="Helical" evidence="2">
    <location>
        <begin position="221"/>
        <end position="239"/>
    </location>
</feature>
<keyword evidence="2" id="KW-0812">Transmembrane</keyword>
<organism evidence="3">
    <name type="scientific">marine metagenome</name>
    <dbReference type="NCBI Taxonomy" id="408172"/>
    <lineage>
        <taxon>unclassified sequences</taxon>
        <taxon>metagenomes</taxon>
        <taxon>ecological metagenomes</taxon>
    </lineage>
</organism>
<protein>
    <submittedName>
        <fullName evidence="3">Uncharacterized protein</fullName>
    </submittedName>
</protein>
<feature type="compositionally biased region" description="Acidic residues" evidence="1">
    <location>
        <begin position="363"/>
        <end position="402"/>
    </location>
</feature>
<name>A0A381NXL0_9ZZZZ</name>
<evidence type="ECO:0000256" key="1">
    <source>
        <dbReference type="SAM" id="MobiDB-lite"/>
    </source>
</evidence>
<proteinExistence type="predicted"/>
<accession>A0A381NXL0</accession>
<feature type="transmembrane region" description="Helical" evidence="2">
    <location>
        <begin position="312"/>
        <end position="338"/>
    </location>
</feature>
<dbReference type="EMBL" id="UINC01000669">
    <property type="protein sequence ID" value="SUZ59300.1"/>
    <property type="molecule type" value="Genomic_DNA"/>
</dbReference>
<keyword evidence="2" id="KW-0472">Membrane</keyword>
<evidence type="ECO:0000313" key="3">
    <source>
        <dbReference type="EMBL" id="SUZ59300.1"/>
    </source>
</evidence>
<gene>
    <name evidence="3" type="ORF">METZ01_LOCUS12154</name>
</gene>
<reference evidence="3" key="1">
    <citation type="submission" date="2018-05" db="EMBL/GenBank/DDBJ databases">
        <authorList>
            <person name="Lanie J.A."/>
            <person name="Ng W.-L."/>
            <person name="Kazmierczak K.M."/>
            <person name="Andrzejewski T.M."/>
            <person name="Davidsen T.M."/>
            <person name="Wayne K.J."/>
            <person name="Tettelin H."/>
            <person name="Glass J.I."/>
            <person name="Rusch D."/>
            <person name="Podicherti R."/>
            <person name="Tsui H.-C.T."/>
            <person name="Winkler M.E."/>
        </authorList>
    </citation>
    <scope>NUCLEOTIDE SEQUENCE</scope>
</reference>
<feature type="transmembrane region" description="Helical" evidence="2">
    <location>
        <begin position="129"/>
        <end position="156"/>
    </location>
</feature>
<sequence length="402" mass="45694">MEPMKLYFDVRDIFRAPRLALSGKKIWIFLVANLIGYVCYFILNYIALALSGVSFGQTWSTQGLYPCLYPVGGPWYAWLIFWGGVLDWFFAIHLACTAVSRVTYKQLKGDEFYSSADAWKYIKKHWHPVIFTSVSMVLILFFFIAMAAIFALLGMIPYLGDFLFVLPYIFYLFGAIFTVYTAAVFLISFIYTPAIVGTIEEDTMGAVFNSYSIAWSQPWRIIIYHAILLPISIFSLSVFKFTTFSGMKLLDAVFGNEILMGQKLANIVGTAGQTVWPENLFSSVVNNWYNLNDFYTYYTPPVPASLSGTECVGAYIVGLFLFLITLTFFSYFLSILSVGETLMFTIFRNNSDEDNILERKDEEELEAEEDTDSDEDFSFEEELTVESESPDSDANDETLESG</sequence>
<feature type="transmembrane region" description="Helical" evidence="2">
    <location>
        <begin position="75"/>
        <end position="99"/>
    </location>
</feature>
<evidence type="ECO:0000256" key="2">
    <source>
        <dbReference type="SAM" id="Phobius"/>
    </source>
</evidence>